<sequence length="76" mass="8537">MFIKQEEDVSSKSITKPSMQLLFWNCSKTPNSLPVPMCFVLTVFNNLLTHQFSPSTTPPQSSAPVAMSEQEFQKKA</sequence>
<feature type="compositionally biased region" description="Low complexity" evidence="1">
    <location>
        <begin position="53"/>
        <end position="64"/>
    </location>
</feature>
<feature type="region of interest" description="Disordered" evidence="1">
    <location>
        <begin position="53"/>
        <end position="76"/>
    </location>
</feature>
<protein>
    <submittedName>
        <fullName evidence="3">Uncharacterized protein</fullName>
    </submittedName>
</protein>
<name>A0A915EHG7_9BILA</name>
<evidence type="ECO:0000313" key="3">
    <source>
        <dbReference type="WBParaSite" id="jg5393"/>
    </source>
</evidence>
<evidence type="ECO:0000313" key="2">
    <source>
        <dbReference type="Proteomes" id="UP000887574"/>
    </source>
</evidence>
<reference evidence="3" key="1">
    <citation type="submission" date="2022-11" db="UniProtKB">
        <authorList>
            <consortium name="WormBaseParasite"/>
        </authorList>
    </citation>
    <scope>IDENTIFICATION</scope>
</reference>
<proteinExistence type="predicted"/>
<organism evidence="2 3">
    <name type="scientific">Ditylenchus dipsaci</name>
    <dbReference type="NCBI Taxonomy" id="166011"/>
    <lineage>
        <taxon>Eukaryota</taxon>
        <taxon>Metazoa</taxon>
        <taxon>Ecdysozoa</taxon>
        <taxon>Nematoda</taxon>
        <taxon>Chromadorea</taxon>
        <taxon>Rhabditida</taxon>
        <taxon>Tylenchina</taxon>
        <taxon>Tylenchomorpha</taxon>
        <taxon>Sphaerularioidea</taxon>
        <taxon>Anguinidae</taxon>
        <taxon>Anguininae</taxon>
        <taxon>Ditylenchus</taxon>
    </lineage>
</organism>
<dbReference type="Proteomes" id="UP000887574">
    <property type="component" value="Unplaced"/>
</dbReference>
<dbReference type="WBParaSite" id="jg5393">
    <property type="protein sequence ID" value="jg5393"/>
    <property type="gene ID" value="jg5393"/>
</dbReference>
<evidence type="ECO:0000256" key="1">
    <source>
        <dbReference type="SAM" id="MobiDB-lite"/>
    </source>
</evidence>
<accession>A0A915EHG7</accession>
<dbReference type="AlphaFoldDB" id="A0A915EHG7"/>
<keyword evidence="2" id="KW-1185">Reference proteome</keyword>